<organism evidence="7 8">
    <name type="scientific">Comamonas avium</name>
    <dbReference type="NCBI Taxonomy" id="2762231"/>
    <lineage>
        <taxon>Bacteria</taxon>
        <taxon>Pseudomonadati</taxon>
        <taxon>Pseudomonadota</taxon>
        <taxon>Betaproteobacteria</taxon>
        <taxon>Burkholderiales</taxon>
        <taxon>Comamonadaceae</taxon>
        <taxon>Comamonas</taxon>
    </lineage>
</organism>
<feature type="transmembrane region" description="Helical" evidence="5">
    <location>
        <begin position="286"/>
        <end position="309"/>
    </location>
</feature>
<feature type="transmembrane region" description="Helical" evidence="5">
    <location>
        <begin position="315"/>
        <end position="337"/>
    </location>
</feature>
<feature type="transmembrane region" description="Helical" evidence="5">
    <location>
        <begin position="66"/>
        <end position="86"/>
    </location>
</feature>
<feature type="transmembrane region" description="Helical" evidence="5">
    <location>
        <begin position="374"/>
        <end position="398"/>
    </location>
</feature>
<evidence type="ECO:0000256" key="3">
    <source>
        <dbReference type="ARBA" id="ARBA00022989"/>
    </source>
</evidence>
<dbReference type="PROSITE" id="PS50850">
    <property type="entry name" value="MFS"/>
    <property type="match status" value="1"/>
</dbReference>
<feature type="transmembrane region" description="Helical" evidence="5">
    <location>
        <begin position="155"/>
        <end position="179"/>
    </location>
</feature>
<evidence type="ECO:0000256" key="1">
    <source>
        <dbReference type="ARBA" id="ARBA00004141"/>
    </source>
</evidence>
<evidence type="ECO:0000256" key="2">
    <source>
        <dbReference type="ARBA" id="ARBA00022692"/>
    </source>
</evidence>
<feature type="transmembrane region" description="Helical" evidence="5">
    <location>
        <begin position="349"/>
        <end position="368"/>
    </location>
</feature>
<dbReference type="Pfam" id="PF07690">
    <property type="entry name" value="MFS_1"/>
    <property type="match status" value="1"/>
</dbReference>
<feature type="transmembrane region" description="Helical" evidence="5">
    <location>
        <begin position="226"/>
        <end position="243"/>
    </location>
</feature>
<feature type="transmembrane region" description="Helical" evidence="5">
    <location>
        <begin position="410"/>
        <end position="434"/>
    </location>
</feature>
<keyword evidence="2 5" id="KW-0812">Transmembrane</keyword>
<feature type="domain" description="Major facilitator superfamily (MFS) profile" evidence="6">
    <location>
        <begin position="32"/>
        <end position="480"/>
    </location>
</feature>
<dbReference type="PANTHER" id="PTHR23501">
    <property type="entry name" value="MAJOR FACILITATOR SUPERFAMILY"/>
    <property type="match status" value="1"/>
</dbReference>
<dbReference type="InterPro" id="IPR036259">
    <property type="entry name" value="MFS_trans_sf"/>
</dbReference>
<feature type="transmembrane region" description="Helical" evidence="5">
    <location>
        <begin position="122"/>
        <end position="143"/>
    </location>
</feature>
<protein>
    <submittedName>
        <fullName evidence="7">MFS transporter</fullName>
    </submittedName>
</protein>
<dbReference type="RefSeq" id="WP_191722569.1">
    <property type="nucleotide sequence ID" value="NZ_JACSQK010000003.1"/>
</dbReference>
<dbReference type="PANTHER" id="PTHR23501:SF154">
    <property type="entry name" value="MULTIDRUG-EFFLUX TRANSPORTER RV1634-RELATED"/>
    <property type="match status" value="1"/>
</dbReference>
<evidence type="ECO:0000259" key="6">
    <source>
        <dbReference type="PROSITE" id="PS50850"/>
    </source>
</evidence>
<feature type="transmembrane region" description="Helical" evidence="5">
    <location>
        <begin position="454"/>
        <end position="473"/>
    </location>
</feature>
<dbReference type="Proteomes" id="UP000634919">
    <property type="component" value="Unassembled WGS sequence"/>
</dbReference>
<gene>
    <name evidence="7" type="ORF">H9646_06695</name>
</gene>
<keyword evidence="4 5" id="KW-0472">Membrane</keyword>
<feature type="transmembrane region" description="Helical" evidence="5">
    <location>
        <begin position="31"/>
        <end position="54"/>
    </location>
</feature>
<dbReference type="InterPro" id="IPR011701">
    <property type="entry name" value="MFS"/>
</dbReference>
<comment type="caution">
    <text evidence="7">The sequence shown here is derived from an EMBL/GenBank/DDBJ whole genome shotgun (WGS) entry which is preliminary data.</text>
</comment>
<keyword evidence="8" id="KW-1185">Reference proteome</keyword>
<evidence type="ECO:0000313" key="7">
    <source>
        <dbReference type="EMBL" id="MBD7960165.1"/>
    </source>
</evidence>
<sequence>MTSMTSKEPTIAVADGPSGSWGALLGRAHGLTALALTGAVAMHAINVHIVTTVLPSVVQEIGGLQWYAWSTTLFVVGSIIGAALSVKLMACSTARGAMVGALLVFALGTLVCATAASMPAMLLGRTVQGLGGGVVGALSYTLIRMVFPPHLWPRAIALVSGMWGIATLSGPAVGGLFAQSGHWRWAFWALLPLLAAQMLLVFRQLNPERMLQPVSVTGSGIATRQIAFLALSVLLIATASVVTGSALQWLSVLAGLLVGGLALSTERQAAARLLPRGGTSIGHPLGMLYAVVALLLMGTMTEIFVPYFLQHLHGLQPLTAGYVTALLAGGWSLASVFFSGKSGATVRRLMVAGPAIGATGLVVLAMAIPSQGTWALSICAVALAAIGLGVGMAWPHVLNAIMHSADKDDADVAASAITTVQLYGMAVGAALVGLVANATGVSTQTEPGALGNGAMWIFGLFALFPAMGVFYMWRFLKASHRSV</sequence>
<dbReference type="EMBL" id="JACSQK010000003">
    <property type="protein sequence ID" value="MBD7960165.1"/>
    <property type="molecule type" value="Genomic_DNA"/>
</dbReference>
<comment type="subcellular location">
    <subcellularLocation>
        <location evidence="1">Membrane</location>
        <topology evidence="1">Multi-pass membrane protein</topology>
    </subcellularLocation>
</comment>
<accession>A0ABR8S9P4</accession>
<feature type="transmembrane region" description="Helical" evidence="5">
    <location>
        <begin position="98"/>
        <end position="116"/>
    </location>
</feature>
<feature type="transmembrane region" description="Helical" evidence="5">
    <location>
        <begin position="249"/>
        <end position="265"/>
    </location>
</feature>
<dbReference type="Gene3D" id="1.20.1250.20">
    <property type="entry name" value="MFS general substrate transporter like domains"/>
    <property type="match status" value="1"/>
</dbReference>
<name>A0ABR8S9P4_9BURK</name>
<evidence type="ECO:0000256" key="5">
    <source>
        <dbReference type="SAM" id="Phobius"/>
    </source>
</evidence>
<dbReference type="SUPFAM" id="SSF103473">
    <property type="entry name" value="MFS general substrate transporter"/>
    <property type="match status" value="1"/>
</dbReference>
<feature type="transmembrane region" description="Helical" evidence="5">
    <location>
        <begin position="185"/>
        <end position="205"/>
    </location>
</feature>
<evidence type="ECO:0000256" key="4">
    <source>
        <dbReference type="ARBA" id="ARBA00023136"/>
    </source>
</evidence>
<evidence type="ECO:0000313" key="8">
    <source>
        <dbReference type="Proteomes" id="UP000634919"/>
    </source>
</evidence>
<keyword evidence="3 5" id="KW-1133">Transmembrane helix</keyword>
<proteinExistence type="predicted"/>
<reference evidence="7 8" key="1">
    <citation type="submission" date="2020-08" db="EMBL/GenBank/DDBJ databases">
        <title>A Genomic Blueprint of the Chicken Gut Microbiome.</title>
        <authorList>
            <person name="Gilroy R."/>
            <person name="Ravi A."/>
            <person name="Getino M."/>
            <person name="Pursley I."/>
            <person name="Horton D.L."/>
            <person name="Alikhan N.-F."/>
            <person name="Baker D."/>
            <person name="Gharbi K."/>
            <person name="Hall N."/>
            <person name="Watson M."/>
            <person name="Adriaenssens E.M."/>
            <person name="Foster-Nyarko E."/>
            <person name="Jarju S."/>
            <person name="Secka A."/>
            <person name="Antonio M."/>
            <person name="Oren A."/>
            <person name="Chaudhuri R."/>
            <person name="La Ragione R.M."/>
            <person name="Hildebrand F."/>
            <person name="Pallen M.J."/>
        </authorList>
    </citation>
    <scope>NUCLEOTIDE SEQUENCE [LARGE SCALE GENOMIC DNA]</scope>
    <source>
        <strain evidence="7 8">Sa2CVA6</strain>
    </source>
</reference>
<dbReference type="Gene3D" id="1.20.1720.10">
    <property type="entry name" value="Multidrug resistance protein D"/>
    <property type="match status" value="1"/>
</dbReference>
<dbReference type="InterPro" id="IPR020846">
    <property type="entry name" value="MFS_dom"/>
</dbReference>